<feature type="chain" id="PRO_5020223505" evidence="1">
    <location>
        <begin position="23"/>
        <end position="229"/>
    </location>
</feature>
<dbReference type="InterPro" id="IPR013783">
    <property type="entry name" value="Ig-like_fold"/>
</dbReference>
<reference evidence="3 4" key="1">
    <citation type="submission" date="2019-03" db="EMBL/GenBank/DDBJ databases">
        <title>Genomic analyses of the natural microbiome of Caenorhabditis elegans.</title>
        <authorList>
            <person name="Samuel B."/>
        </authorList>
    </citation>
    <scope>NUCLEOTIDE SEQUENCE [LARGE SCALE GENOMIC DNA]</scope>
    <source>
        <strain evidence="3 4">JUb102</strain>
    </source>
</reference>
<sequence>MKKLFYTMVLGLVSLMSISAKASFQLETMTVILDASEGRKVFSVKNISKEPILLSTKVSDLDGSKPMAKEVMVSPPIVRIEPNESQQINFVLKKGLDLKQEEILRVSFQGVGAVKQNSAKMPIRQDVAMLITPANEPLSQTPWKNITVKQKDNKLTLTNTGNQVVRLSQSVTALPSNDSYSIEQFYLRPQESKTIDVKGKVQELVISPLSRYGFKNSDNNSTIKVIPNG</sequence>
<dbReference type="PANTHER" id="PTHR30251">
    <property type="entry name" value="PILUS ASSEMBLY CHAPERONE"/>
    <property type="match status" value="1"/>
</dbReference>
<dbReference type="OrthoDB" id="8585185at2"/>
<name>A0A4R3NJ61_9GAMM</name>
<organism evidence="3 4">
    <name type="scientific">Providencia alcalifaciens</name>
    <dbReference type="NCBI Taxonomy" id="126385"/>
    <lineage>
        <taxon>Bacteria</taxon>
        <taxon>Pseudomonadati</taxon>
        <taxon>Pseudomonadota</taxon>
        <taxon>Gammaproteobacteria</taxon>
        <taxon>Enterobacterales</taxon>
        <taxon>Morganellaceae</taxon>
        <taxon>Providencia</taxon>
    </lineage>
</organism>
<dbReference type="RefSeq" id="WP_036954065.1">
    <property type="nucleotide sequence ID" value="NZ_CABKTH010000013.1"/>
</dbReference>
<evidence type="ECO:0000259" key="2">
    <source>
        <dbReference type="Pfam" id="PF00345"/>
    </source>
</evidence>
<protein>
    <submittedName>
        <fullName evidence="3">P pilus assembly chaperone PapD</fullName>
    </submittedName>
</protein>
<dbReference type="GO" id="GO:0071555">
    <property type="term" value="P:cell wall organization"/>
    <property type="evidence" value="ECO:0007669"/>
    <property type="project" value="InterPro"/>
</dbReference>
<dbReference type="SUPFAM" id="SSF49354">
    <property type="entry name" value="PapD-like"/>
    <property type="match status" value="1"/>
</dbReference>
<dbReference type="Gene3D" id="2.60.40.10">
    <property type="entry name" value="Immunoglobulins"/>
    <property type="match status" value="1"/>
</dbReference>
<feature type="domain" description="Pili assembly chaperone N-terminal" evidence="2">
    <location>
        <begin position="24"/>
        <end position="135"/>
    </location>
</feature>
<gene>
    <name evidence="3" type="ORF">EC835_104228</name>
</gene>
<dbReference type="InterPro" id="IPR016147">
    <property type="entry name" value="Pili_assmbl_chaperone_N"/>
</dbReference>
<dbReference type="NCBIfam" id="NF007392">
    <property type="entry name" value="PRK09918.1"/>
    <property type="match status" value="1"/>
</dbReference>
<dbReference type="EMBL" id="SMAS01000004">
    <property type="protein sequence ID" value="TCT35067.1"/>
    <property type="molecule type" value="Genomic_DNA"/>
</dbReference>
<dbReference type="Pfam" id="PF00345">
    <property type="entry name" value="PapD_N"/>
    <property type="match status" value="1"/>
</dbReference>
<dbReference type="GO" id="GO:0030288">
    <property type="term" value="C:outer membrane-bounded periplasmic space"/>
    <property type="evidence" value="ECO:0007669"/>
    <property type="project" value="InterPro"/>
</dbReference>
<feature type="signal peptide" evidence="1">
    <location>
        <begin position="1"/>
        <end position="22"/>
    </location>
</feature>
<dbReference type="InterPro" id="IPR008962">
    <property type="entry name" value="PapD-like_sf"/>
</dbReference>
<dbReference type="PANTHER" id="PTHR30251:SF3">
    <property type="entry name" value="FIMBRIAL CHAPARONE PROTEIN"/>
    <property type="match status" value="1"/>
</dbReference>
<proteinExistence type="predicted"/>
<dbReference type="Proteomes" id="UP000295055">
    <property type="component" value="Unassembled WGS sequence"/>
</dbReference>
<evidence type="ECO:0000256" key="1">
    <source>
        <dbReference type="SAM" id="SignalP"/>
    </source>
</evidence>
<dbReference type="AlphaFoldDB" id="A0A4R3NJ61"/>
<evidence type="ECO:0000313" key="3">
    <source>
        <dbReference type="EMBL" id="TCT35067.1"/>
    </source>
</evidence>
<comment type="caution">
    <text evidence="3">The sequence shown here is derived from an EMBL/GenBank/DDBJ whole genome shotgun (WGS) entry which is preliminary data.</text>
</comment>
<evidence type="ECO:0000313" key="4">
    <source>
        <dbReference type="Proteomes" id="UP000295055"/>
    </source>
</evidence>
<dbReference type="InterPro" id="IPR050643">
    <property type="entry name" value="Periplasmic_pilus_chap"/>
</dbReference>
<accession>A0A4R3NJ61</accession>
<keyword evidence="1" id="KW-0732">Signal</keyword>